<sequence>MSVPDLSQVDWAKVISLSFTVVPVVYRYRGVLAKITDVLAEAIGFSALVGGLYVYTQTLPELPTAALQFRSDPSVSGAEHIQTLDLLYFCAISLMVLGGLLTVSGLLGRFQASVRDRLRAASQPKRR</sequence>
<dbReference type="EMBL" id="VBAJ01000178">
    <property type="protein sequence ID" value="TMJ07450.1"/>
    <property type="molecule type" value="Genomic_DNA"/>
</dbReference>
<keyword evidence="1" id="KW-0812">Transmembrane</keyword>
<accession>A0A537LHG9</accession>
<gene>
    <name evidence="2" type="ORF">E6G99_06655</name>
</gene>
<keyword evidence="1" id="KW-0472">Membrane</keyword>
<feature type="transmembrane region" description="Helical" evidence="1">
    <location>
        <begin position="86"/>
        <end position="107"/>
    </location>
</feature>
<protein>
    <submittedName>
        <fullName evidence="2">Uncharacterized protein</fullName>
    </submittedName>
</protein>
<reference evidence="2 3" key="1">
    <citation type="journal article" date="2019" name="Nat. Microbiol.">
        <title>Mediterranean grassland soil C-N compound turnover is dependent on rainfall and depth, and is mediated by genomically divergent microorganisms.</title>
        <authorList>
            <person name="Diamond S."/>
            <person name="Andeer P.F."/>
            <person name="Li Z."/>
            <person name="Crits-Christoph A."/>
            <person name="Burstein D."/>
            <person name="Anantharaman K."/>
            <person name="Lane K.R."/>
            <person name="Thomas B.C."/>
            <person name="Pan C."/>
            <person name="Northen T.R."/>
            <person name="Banfield J.F."/>
        </authorList>
    </citation>
    <scope>NUCLEOTIDE SEQUENCE [LARGE SCALE GENOMIC DNA]</scope>
    <source>
        <strain evidence="2">NP_2</strain>
    </source>
</reference>
<keyword evidence="1" id="KW-1133">Transmembrane helix</keyword>
<evidence type="ECO:0000313" key="2">
    <source>
        <dbReference type="EMBL" id="TMJ07450.1"/>
    </source>
</evidence>
<dbReference type="Proteomes" id="UP000318661">
    <property type="component" value="Unassembled WGS sequence"/>
</dbReference>
<dbReference type="AlphaFoldDB" id="A0A537LHG9"/>
<evidence type="ECO:0000313" key="3">
    <source>
        <dbReference type="Proteomes" id="UP000318661"/>
    </source>
</evidence>
<evidence type="ECO:0000256" key="1">
    <source>
        <dbReference type="SAM" id="Phobius"/>
    </source>
</evidence>
<organism evidence="2 3">
    <name type="scientific">Candidatus Segetimicrobium genomatis</name>
    <dbReference type="NCBI Taxonomy" id="2569760"/>
    <lineage>
        <taxon>Bacteria</taxon>
        <taxon>Bacillati</taxon>
        <taxon>Candidatus Sysuimicrobiota</taxon>
        <taxon>Candidatus Sysuimicrobiia</taxon>
        <taxon>Candidatus Sysuimicrobiales</taxon>
        <taxon>Candidatus Segetimicrobiaceae</taxon>
        <taxon>Candidatus Segetimicrobium</taxon>
    </lineage>
</organism>
<comment type="caution">
    <text evidence="2">The sequence shown here is derived from an EMBL/GenBank/DDBJ whole genome shotgun (WGS) entry which is preliminary data.</text>
</comment>
<proteinExistence type="predicted"/>
<name>A0A537LHG9_9BACT</name>